<evidence type="ECO:0000313" key="1">
    <source>
        <dbReference type="EMBL" id="KAF0710568.1"/>
    </source>
</evidence>
<organism evidence="1 2">
    <name type="scientific">Aphanomyces astaci</name>
    <name type="common">Crayfish plague agent</name>
    <dbReference type="NCBI Taxonomy" id="112090"/>
    <lineage>
        <taxon>Eukaryota</taxon>
        <taxon>Sar</taxon>
        <taxon>Stramenopiles</taxon>
        <taxon>Oomycota</taxon>
        <taxon>Saprolegniomycetes</taxon>
        <taxon>Saprolegniales</taxon>
        <taxon>Verrucalvaceae</taxon>
        <taxon>Aphanomyces</taxon>
    </lineage>
</organism>
<gene>
    <name evidence="1" type="ORF">AaE_012467</name>
</gene>
<dbReference type="AlphaFoldDB" id="A0A6A4ZHY5"/>
<protein>
    <submittedName>
        <fullName evidence="1">Uncharacterized protein</fullName>
    </submittedName>
</protein>
<dbReference type="Gene3D" id="1.10.443.10">
    <property type="entry name" value="Intergrase catalytic core"/>
    <property type="match status" value="1"/>
</dbReference>
<accession>A0A6A4ZHY5</accession>
<sequence length="170" mass="18808">MMTHLYSTARTSSDYQDAALINLLWYLFGRASDLCIMPKQKITIDAGGVFFMKFIRMKTNEEQGLSLFPDNEFQTCPLLAMGLSLMSHVALSPDLVDNLPQQAKMSPVTLGLDAPLNDLLDNRAIDSKAAPSSTNHLHVNRLFDRIIKLAGVGKISKSRAALWGALQIEK</sequence>
<dbReference type="Proteomes" id="UP000469452">
    <property type="component" value="Unassembled WGS sequence"/>
</dbReference>
<dbReference type="VEuPathDB" id="FungiDB:H257_09603"/>
<evidence type="ECO:0000313" key="2">
    <source>
        <dbReference type="Proteomes" id="UP000469452"/>
    </source>
</evidence>
<proteinExistence type="predicted"/>
<dbReference type="EMBL" id="VJMI01018479">
    <property type="protein sequence ID" value="KAF0710568.1"/>
    <property type="molecule type" value="Genomic_DNA"/>
</dbReference>
<dbReference type="GO" id="GO:0006310">
    <property type="term" value="P:DNA recombination"/>
    <property type="evidence" value="ECO:0007669"/>
    <property type="project" value="InterPro"/>
</dbReference>
<name>A0A6A4ZHY5_APHAT</name>
<comment type="caution">
    <text evidence="1">The sequence shown here is derived from an EMBL/GenBank/DDBJ whole genome shotgun (WGS) entry which is preliminary data.</text>
</comment>
<dbReference type="GO" id="GO:0003677">
    <property type="term" value="F:DNA binding"/>
    <property type="evidence" value="ECO:0007669"/>
    <property type="project" value="InterPro"/>
</dbReference>
<dbReference type="GO" id="GO:0015074">
    <property type="term" value="P:DNA integration"/>
    <property type="evidence" value="ECO:0007669"/>
    <property type="project" value="InterPro"/>
</dbReference>
<dbReference type="InterPro" id="IPR013762">
    <property type="entry name" value="Integrase-like_cat_sf"/>
</dbReference>
<reference evidence="1 2" key="1">
    <citation type="submission" date="2019-06" db="EMBL/GenBank/DDBJ databases">
        <title>Genomics analysis of Aphanomyces spp. identifies a new class of oomycete effector associated with host adaptation.</title>
        <authorList>
            <person name="Gaulin E."/>
        </authorList>
    </citation>
    <scope>NUCLEOTIDE SEQUENCE [LARGE SCALE GENOMIC DNA]</scope>
    <source>
        <strain evidence="1 2">E</strain>
    </source>
</reference>